<organism evidence="1">
    <name type="scientific">Tanacetum cinerariifolium</name>
    <name type="common">Dalmatian daisy</name>
    <name type="synonym">Chrysanthemum cinerariifolium</name>
    <dbReference type="NCBI Taxonomy" id="118510"/>
    <lineage>
        <taxon>Eukaryota</taxon>
        <taxon>Viridiplantae</taxon>
        <taxon>Streptophyta</taxon>
        <taxon>Embryophyta</taxon>
        <taxon>Tracheophyta</taxon>
        <taxon>Spermatophyta</taxon>
        <taxon>Magnoliopsida</taxon>
        <taxon>eudicotyledons</taxon>
        <taxon>Gunneridae</taxon>
        <taxon>Pentapetalae</taxon>
        <taxon>asterids</taxon>
        <taxon>campanulids</taxon>
        <taxon>Asterales</taxon>
        <taxon>Asteraceae</taxon>
        <taxon>Asteroideae</taxon>
        <taxon>Anthemideae</taxon>
        <taxon>Anthemidinae</taxon>
        <taxon>Tanacetum</taxon>
    </lineage>
</organism>
<proteinExistence type="predicted"/>
<accession>A0A699R5J4</accession>
<sequence length="201" mass="20292">AKYSSGVGHRRASGAMAVPKSAAPACCPVRGVAASRLRLFSVAGNWREGRTASRLAGRRVAASGKKWPRRVAVAAATGAALGSFGSLALPGRLLSEGRNRLSGRFKRVRCSGASAGPAGSRAARPRWGLAARGGQCARCSARGRPPALAATGNAGAAAEVAANRPGLGGPPAPPAVASRVRQSIAQALATAGPVGRWRFRN</sequence>
<protein>
    <submittedName>
        <fullName evidence="1">Uncharacterized protein</fullName>
    </submittedName>
</protein>
<evidence type="ECO:0000313" key="1">
    <source>
        <dbReference type="EMBL" id="GFC80836.1"/>
    </source>
</evidence>
<reference evidence="1" key="1">
    <citation type="journal article" date="2019" name="Sci. Rep.">
        <title>Draft genome of Tanacetum cinerariifolium, the natural source of mosquito coil.</title>
        <authorList>
            <person name="Yamashiro T."/>
            <person name="Shiraishi A."/>
            <person name="Satake H."/>
            <person name="Nakayama K."/>
        </authorList>
    </citation>
    <scope>NUCLEOTIDE SEQUENCE</scope>
</reference>
<gene>
    <name evidence="1" type="ORF">Tci_852806</name>
</gene>
<dbReference type="AlphaFoldDB" id="A0A699R5J4"/>
<dbReference type="EMBL" id="BKCJ011076945">
    <property type="protein sequence ID" value="GFC80836.1"/>
    <property type="molecule type" value="Genomic_DNA"/>
</dbReference>
<feature type="non-terminal residue" evidence="1">
    <location>
        <position position="1"/>
    </location>
</feature>
<name>A0A699R5J4_TANCI</name>
<feature type="non-terminal residue" evidence="1">
    <location>
        <position position="201"/>
    </location>
</feature>
<comment type="caution">
    <text evidence="1">The sequence shown here is derived from an EMBL/GenBank/DDBJ whole genome shotgun (WGS) entry which is preliminary data.</text>
</comment>